<evidence type="ECO:0000313" key="3">
    <source>
        <dbReference type="EMBL" id="KXH51486.1"/>
    </source>
</evidence>
<evidence type="ECO:0000313" key="4">
    <source>
        <dbReference type="Proteomes" id="UP000070328"/>
    </source>
</evidence>
<feature type="compositionally biased region" description="Polar residues" evidence="1">
    <location>
        <begin position="49"/>
        <end position="60"/>
    </location>
</feature>
<keyword evidence="2" id="KW-0812">Transmembrane</keyword>
<feature type="compositionally biased region" description="Low complexity" evidence="1">
    <location>
        <begin position="72"/>
        <end position="112"/>
    </location>
</feature>
<name>A0A135TTI9_9PEZI</name>
<protein>
    <submittedName>
        <fullName evidence="3">Uncharacterized protein</fullName>
    </submittedName>
</protein>
<dbReference type="AlphaFoldDB" id="A0A135TTI9"/>
<reference evidence="3 4" key="1">
    <citation type="submission" date="2014-02" db="EMBL/GenBank/DDBJ databases">
        <title>The genome sequence of Colletotrichum simmondsii CBS122122.</title>
        <authorList>
            <person name="Baroncelli R."/>
            <person name="Thon M.R."/>
        </authorList>
    </citation>
    <scope>NUCLEOTIDE SEQUENCE [LARGE SCALE GENOMIC DNA]</scope>
    <source>
        <strain evidence="3 4">CBS122122</strain>
    </source>
</reference>
<gene>
    <name evidence="3" type="ORF">CSIM01_08272</name>
</gene>
<evidence type="ECO:0000256" key="1">
    <source>
        <dbReference type="SAM" id="MobiDB-lite"/>
    </source>
</evidence>
<keyword evidence="2" id="KW-0472">Membrane</keyword>
<feature type="compositionally biased region" description="Basic and acidic residues" evidence="1">
    <location>
        <begin position="61"/>
        <end position="70"/>
    </location>
</feature>
<dbReference type="PANTHER" id="PTHR37849">
    <property type="entry name" value="YALI0E11605P"/>
    <property type="match status" value="1"/>
</dbReference>
<comment type="caution">
    <text evidence="3">The sequence shown here is derived from an EMBL/GenBank/DDBJ whole genome shotgun (WGS) entry which is preliminary data.</text>
</comment>
<feature type="transmembrane region" description="Helical" evidence="2">
    <location>
        <begin position="195"/>
        <end position="213"/>
    </location>
</feature>
<accession>A0A135TTI9</accession>
<dbReference type="EMBL" id="JFBX01000064">
    <property type="protein sequence ID" value="KXH51486.1"/>
    <property type="molecule type" value="Genomic_DNA"/>
</dbReference>
<keyword evidence="2" id="KW-1133">Transmembrane helix</keyword>
<keyword evidence="4" id="KW-1185">Reference proteome</keyword>
<dbReference type="Proteomes" id="UP000070328">
    <property type="component" value="Unassembled WGS sequence"/>
</dbReference>
<proteinExistence type="predicted"/>
<dbReference type="PANTHER" id="PTHR37849:SF1">
    <property type="entry name" value="YALI0E11605P"/>
    <property type="match status" value="1"/>
</dbReference>
<dbReference type="OrthoDB" id="5331396at2759"/>
<organism evidence="3 4">
    <name type="scientific">Colletotrichum simmondsii</name>
    <dbReference type="NCBI Taxonomy" id="703756"/>
    <lineage>
        <taxon>Eukaryota</taxon>
        <taxon>Fungi</taxon>
        <taxon>Dikarya</taxon>
        <taxon>Ascomycota</taxon>
        <taxon>Pezizomycotina</taxon>
        <taxon>Sordariomycetes</taxon>
        <taxon>Hypocreomycetidae</taxon>
        <taxon>Glomerellales</taxon>
        <taxon>Glomerellaceae</taxon>
        <taxon>Colletotrichum</taxon>
        <taxon>Colletotrichum acutatum species complex</taxon>
    </lineage>
</organism>
<sequence length="254" mass="28527">MASRLIPPSVLSLVRRRRRRYLTEVPHCSRAAPQRRRREVNDVTRLGQSFQVPAQVNRTSPPEHRPDRPHRTWSTPSPNPITSTTTTTTKHNITNTQADRAPFPSSFPRSASNSDRVAFHSSRRQSIHPPSLTELHARHHPKTTMASRIVTRALPHASGLPLRAARNFQTSSPLRDAVAAPLPARKPVGAFRGGLFGFFLGSSLAGAGVYSYILQEYKTSNELLTEDIYAAVQRVTKYVEVLEEKMDAIERKRK</sequence>
<feature type="region of interest" description="Disordered" evidence="1">
    <location>
        <begin position="49"/>
        <end position="113"/>
    </location>
</feature>
<evidence type="ECO:0000256" key="2">
    <source>
        <dbReference type="SAM" id="Phobius"/>
    </source>
</evidence>